<sequence>MSTITSAVPTTVRSRAPLSALSFGGILGSEWIKLRSLRSTVWSYLITIALSLGMAPVMLLSAVNGTNDDADTSGAPIEQVQLLLQSSTFGIFFGQLVVAVLGVLVISGEYSTGMIRSTLTAVPRRLPALAAKAVVLFLATFVVGATGTIGAFFLSSVIFRPNGVSASLVDPAVILPLLGGALYLAIVAVFALGVGAILRSSAGGIAAVLGVLLLLPVVLRMIPADWSHAMTPYLISNAGANLFATTGGLSTWQNLLIVLGWMGASIAGAGILLRQRDA</sequence>
<dbReference type="PANTHER" id="PTHR37305:SF1">
    <property type="entry name" value="MEMBRANE PROTEIN"/>
    <property type="match status" value="1"/>
</dbReference>
<reference evidence="3" key="1">
    <citation type="journal article" date="2019" name="Int. J. Syst. Evol. Microbiol.">
        <title>The Global Catalogue of Microorganisms (GCM) 10K type strain sequencing project: providing services to taxonomists for standard genome sequencing and annotation.</title>
        <authorList>
            <consortium name="The Broad Institute Genomics Platform"/>
            <consortium name="The Broad Institute Genome Sequencing Center for Infectious Disease"/>
            <person name="Wu L."/>
            <person name="Ma J."/>
        </authorList>
    </citation>
    <scope>NUCLEOTIDE SEQUENCE [LARGE SCALE GENOMIC DNA]</scope>
    <source>
        <strain evidence="3">CCUG 43304</strain>
    </source>
</reference>
<dbReference type="RefSeq" id="WP_386728037.1">
    <property type="nucleotide sequence ID" value="NZ_JBHSTP010000001.1"/>
</dbReference>
<evidence type="ECO:0000256" key="1">
    <source>
        <dbReference type="SAM" id="Phobius"/>
    </source>
</evidence>
<keyword evidence="1" id="KW-1133">Transmembrane helix</keyword>
<accession>A0ABW1VER3</accession>
<feature type="transmembrane region" description="Helical" evidence="1">
    <location>
        <begin position="41"/>
        <end position="63"/>
    </location>
</feature>
<feature type="transmembrane region" description="Helical" evidence="1">
    <location>
        <begin position="252"/>
        <end position="273"/>
    </location>
</feature>
<feature type="transmembrane region" description="Helical" evidence="1">
    <location>
        <begin position="129"/>
        <end position="154"/>
    </location>
</feature>
<protein>
    <submittedName>
        <fullName evidence="2">ABC transporter permease</fullName>
    </submittedName>
</protein>
<dbReference type="EMBL" id="JBHSTP010000001">
    <property type="protein sequence ID" value="MFC6355343.1"/>
    <property type="molecule type" value="Genomic_DNA"/>
</dbReference>
<keyword evidence="1" id="KW-0812">Transmembrane</keyword>
<dbReference type="PANTHER" id="PTHR37305">
    <property type="entry name" value="INTEGRAL MEMBRANE PROTEIN-RELATED"/>
    <property type="match status" value="1"/>
</dbReference>
<keyword evidence="1" id="KW-0472">Membrane</keyword>
<dbReference type="Proteomes" id="UP001596306">
    <property type="component" value="Unassembled WGS sequence"/>
</dbReference>
<feature type="transmembrane region" description="Helical" evidence="1">
    <location>
        <begin position="205"/>
        <end position="222"/>
    </location>
</feature>
<dbReference type="Pfam" id="PF12730">
    <property type="entry name" value="ABC2_membrane_4"/>
    <property type="match status" value="1"/>
</dbReference>
<evidence type="ECO:0000313" key="2">
    <source>
        <dbReference type="EMBL" id="MFC6355343.1"/>
    </source>
</evidence>
<gene>
    <name evidence="2" type="ORF">ACFQB0_04370</name>
</gene>
<name>A0ABW1VER3_9MICO</name>
<feature type="transmembrane region" description="Helical" evidence="1">
    <location>
        <begin position="174"/>
        <end position="198"/>
    </location>
</feature>
<proteinExistence type="predicted"/>
<organism evidence="2 3">
    <name type="scientific">Luethyella okanaganae</name>
    <dbReference type="NCBI Taxonomy" id="69372"/>
    <lineage>
        <taxon>Bacteria</taxon>
        <taxon>Bacillati</taxon>
        <taxon>Actinomycetota</taxon>
        <taxon>Actinomycetes</taxon>
        <taxon>Micrococcales</taxon>
        <taxon>Microbacteriaceae</taxon>
        <taxon>Luethyella</taxon>
    </lineage>
</organism>
<keyword evidence="3" id="KW-1185">Reference proteome</keyword>
<evidence type="ECO:0000313" key="3">
    <source>
        <dbReference type="Proteomes" id="UP001596306"/>
    </source>
</evidence>
<comment type="caution">
    <text evidence="2">The sequence shown here is derived from an EMBL/GenBank/DDBJ whole genome shotgun (WGS) entry which is preliminary data.</text>
</comment>
<feature type="transmembrane region" description="Helical" evidence="1">
    <location>
        <begin position="83"/>
        <end position="108"/>
    </location>
</feature>